<protein>
    <submittedName>
        <fullName evidence="2">DsrE family protein</fullName>
    </submittedName>
</protein>
<feature type="signal peptide" evidence="1">
    <location>
        <begin position="1"/>
        <end position="20"/>
    </location>
</feature>
<keyword evidence="3" id="KW-1185">Reference proteome</keyword>
<dbReference type="EMBL" id="CP114029">
    <property type="protein sequence ID" value="WAP69364.1"/>
    <property type="molecule type" value="Genomic_DNA"/>
</dbReference>
<evidence type="ECO:0000313" key="2">
    <source>
        <dbReference type="EMBL" id="WAP69364.1"/>
    </source>
</evidence>
<dbReference type="InterPro" id="IPR003787">
    <property type="entry name" value="Sulphur_relay_DsrE/F-like"/>
</dbReference>
<dbReference type="RefSeq" id="WP_268881804.1">
    <property type="nucleotide sequence ID" value="NZ_CP114029.1"/>
</dbReference>
<dbReference type="PANTHER" id="PTHR37691">
    <property type="entry name" value="BLR3518 PROTEIN"/>
    <property type="match status" value="1"/>
</dbReference>
<dbReference type="SUPFAM" id="SSF75169">
    <property type="entry name" value="DsrEFH-like"/>
    <property type="match status" value="1"/>
</dbReference>
<dbReference type="Gene3D" id="3.40.1260.10">
    <property type="entry name" value="DsrEFH-like"/>
    <property type="match status" value="1"/>
</dbReference>
<feature type="chain" id="PRO_5045818900" evidence="1">
    <location>
        <begin position="21"/>
        <end position="178"/>
    </location>
</feature>
<proteinExistence type="predicted"/>
<dbReference type="Pfam" id="PF02635">
    <property type="entry name" value="DsrE"/>
    <property type="match status" value="1"/>
</dbReference>
<dbReference type="Proteomes" id="UP001164020">
    <property type="component" value="Chromosome"/>
</dbReference>
<gene>
    <name evidence="2" type="ORF">OH818_03490</name>
</gene>
<evidence type="ECO:0000313" key="3">
    <source>
        <dbReference type="Proteomes" id="UP001164020"/>
    </source>
</evidence>
<dbReference type="PANTHER" id="PTHR37691:SF1">
    <property type="entry name" value="BLR3518 PROTEIN"/>
    <property type="match status" value="1"/>
</dbReference>
<organism evidence="2 3">
    <name type="scientific">Jiella pelagia</name>
    <dbReference type="NCBI Taxonomy" id="2986949"/>
    <lineage>
        <taxon>Bacteria</taxon>
        <taxon>Pseudomonadati</taxon>
        <taxon>Pseudomonadota</taxon>
        <taxon>Alphaproteobacteria</taxon>
        <taxon>Hyphomicrobiales</taxon>
        <taxon>Aurantimonadaceae</taxon>
        <taxon>Jiella</taxon>
    </lineage>
</organism>
<accession>A0ABY7C2V3</accession>
<keyword evidence="1" id="KW-0732">Signal</keyword>
<name>A0ABY7C2V3_9HYPH</name>
<sequence>MRTIIGAAVALLCLSGSALAGPTDKSAFDPVRYEAQKVLYDFNFDHPLDGQRALGFIRNHIAAAQEFGDFEGSKFVVVAHGNELHAFSRLNRTAYPDVYDKVKELTDQGVQFHICRNAARSRGYRPDEFYDLFTVVPAAVIDIAKYGNAGYSYMYPHVTPRMTRDDVVEAHPELAMEE</sequence>
<reference evidence="2" key="1">
    <citation type="submission" date="2022-12" db="EMBL/GenBank/DDBJ databases">
        <title>Jiella pelagia sp. nov., isolated from phosphonate enriched culture of Northwest Pacific surface seawater.</title>
        <authorList>
            <person name="Shin D.Y."/>
            <person name="Hwang C.Y."/>
        </authorList>
    </citation>
    <scope>NUCLEOTIDE SEQUENCE</scope>
    <source>
        <strain evidence="2">HL-NP1</strain>
    </source>
</reference>
<dbReference type="InterPro" id="IPR027396">
    <property type="entry name" value="DsrEFH-like"/>
</dbReference>
<evidence type="ECO:0000256" key="1">
    <source>
        <dbReference type="SAM" id="SignalP"/>
    </source>
</evidence>